<dbReference type="PANTHER" id="PTHR37560">
    <property type="entry name" value="UPF0210 PROTEIN SPR0218"/>
    <property type="match status" value="1"/>
</dbReference>
<evidence type="ECO:0000256" key="1">
    <source>
        <dbReference type="HAMAP-Rule" id="MF_01221"/>
    </source>
</evidence>
<gene>
    <name evidence="2" type="ORF">ENO26_04570</name>
</gene>
<proteinExistence type="inferred from homology"/>
<dbReference type="SUPFAM" id="SSF51998">
    <property type="entry name" value="PFL-like glycyl radical enzymes"/>
    <property type="match status" value="1"/>
</dbReference>
<dbReference type="CDD" id="cd08025">
    <property type="entry name" value="RNR_PFL_like_DUF711"/>
    <property type="match status" value="1"/>
</dbReference>
<dbReference type="Gene3D" id="3.20.70.20">
    <property type="match status" value="1"/>
</dbReference>
<sequence length="459" mass="48606">MFAPEEIREVIEMLLFQDLDIRSVTLGISIQECISRRVSEIIECVESKVSSYAQKLVRASNKVMNKYGVKIVTKRIALTPFSLVLEPLATQSLDKAFEAGIEIAKSVDRAAHNNNVDYVGGYAAFVHKGSTPGDRVIIDSIPQALAETQTVAGMVNLASTYTGINVDAVNKVAEKVLELAQKTPKGIGCTRFTAMANAPEDNPFIPGAYHGLGEPDAVINVAVSGPGVIETVIKRLGERTDMRTLHDYVKRAAFKITRLGELIGREVAREIGVEFGIVDLSLAPSPKIGDSVARILEAMGLEIAGAPGSIAALYMLVDAVKKGGAMATSSIGGLSGAFIPVSEDWGMTQAAMRGAITIDRLEAMMAVCNTGVDMVAIPGDTPPEIIAAMMLDVMAVAIALDKALGVRIIPVPGAKPGDVVDFGGLLGTTVVIPVPKYNVKQFVARGGLIPPSIRRLDKG</sequence>
<dbReference type="HAMAP" id="MF_01221">
    <property type="entry name" value="UPF0210"/>
    <property type="match status" value="1"/>
</dbReference>
<dbReference type="Pfam" id="PF05167">
    <property type="entry name" value="DUF711"/>
    <property type="match status" value="1"/>
</dbReference>
<evidence type="ECO:0000313" key="2">
    <source>
        <dbReference type="EMBL" id="HEM66829.1"/>
    </source>
</evidence>
<dbReference type="EMBL" id="DSEU01000030">
    <property type="protein sequence ID" value="HEM66829.1"/>
    <property type="molecule type" value="Genomic_DNA"/>
</dbReference>
<comment type="similarity">
    <text evidence="1">Belongs to the UPF0210 family.</text>
</comment>
<reference evidence="2" key="1">
    <citation type="journal article" date="2020" name="mSystems">
        <title>Genome- and Community-Level Interaction Insights into Carbon Utilization and Element Cycling Functions of Hydrothermarchaeota in Hydrothermal Sediment.</title>
        <authorList>
            <person name="Zhou Z."/>
            <person name="Liu Y."/>
            <person name="Xu W."/>
            <person name="Pan J."/>
            <person name="Luo Z.H."/>
            <person name="Li M."/>
        </authorList>
    </citation>
    <scope>NUCLEOTIDE SEQUENCE [LARGE SCALE GENOMIC DNA]</scope>
    <source>
        <strain evidence="2">SpSt-125</strain>
    </source>
</reference>
<dbReference type="InterPro" id="IPR007841">
    <property type="entry name" value="UPF0210"/>
</dbReference>
<accession>A0A7J2U2N7</accession>
<organism evidence="2">
    <name type="scientific">Ignisphaera aggregans</name>
    <dbReference type="NCBI Taxonomy" id="334771"/>
    <lineage>
        <taxon>Archaea</taxon>
        <taxon>Thermoproteota</taxon>
        <taxon>Thermoprotei</taxon>
        <taxon>Desulfurococcales</taxon>
        <taxon>Desulfurococcaceae</taxon>
        <taxon>Ignisphaera</taxon>
    </lineage>
</organism>
<dbReference type="PANTHER" id="PTHR37560:SF1">
    <property type="entry name" value="UPF0210 PROTEIN MJ1665"/>
    <property type="match status" value="1"/>
</dbReference>
<name>A0A7J2U2N7_9CREN</name>
<comment type="caution">
    <text evidence="2">The sequence shown here is derived from an EMBL/GenBank/DDBJ whole genome shotgun (WGS) entry which is preliminary data.</text>
</comment>
<dbReference type="AlphaFoldDB" id="A0A7J2U2N7"/>
<dbReference type="NCBIfam" id="NF003700">
    <property type="entry name" value="PRK05313.1"/>
    <property type="match status" value="1"/>
</dbReference>
<protein>
    <recommendedName>
        <fullName evidence="1">UPF0210 protein ENO26_04570</fullName>
    </recommendedName>
</protein>